<keyword evidence="3" id="KW-1185">Reference proteome</keyword>
<feature type="region of interest" description="Disordered" evidence="1">
    <location>
        <begin position="20"/>
        <end position="157"/>
    </location>
</feature>
<reference evidence="2" key="2">
    <citation type="journal article" date="2023" name="Plants (Basel)">
        <title>Annotation of the Turnera subulata (Passifloraceae) Draft Genome Reveals the S-Locus Evolved after the Divergence of Turneroideae from Passifloroideae in a Stepwise Manner.</title>
        <authorList>
            <person name="Henning P.M."/>
            <person name="Roalson E.H."/>
            <person name="Mir W."/>
            <person name="McCubbin A.G."/>
            <person name="Shore J.S."/>
        </authorList>
    </citation>
    <scope>NUCLEOTIDE SEQUENCE</scope>
    <source>
        <strain evidence="2">F60SS</strain>
    </source>
</reference>
<organism evidence="2 3">
    <name type="scientific">Turnera subulata</name>
    <dbReference type="NCBI Taxonomy" id="218843"/>
    <lineage>
        <taxon>Eukaryota</taxon>
        <taxon>Viridiplantae</taxon>
        <taxon>Streptophyta</taxon>
        <taxon>Embryophyta</taxon>
        <taxon>Tracheophyta</taxon>
        <taxon>Spermatophyta</taxon>
        <taxon>Magnoliopsida</taxon>
        <taxon>eudicotyledons</taxon>
        <taxon>Gunneridae</taxon>
        <taxon>Pentapetalae</taxon>
        <taxon>rosids</taxon>
        <taxon>fabids</taxon>
        <taxon>Malpighiales</taxon>
        <taxon>Passifloraceae</taxon>
        <taxon>Turnera</taxon>
    </lineage>
</organism>
<proteinExistence type="predicted"/>
<feature type="compositionally biased region" description="Basic and acidic residues" evidence="1">
    <location>
        <begin position="29"/>
        <end position="43"/>
    </location>
</feature>
<reference evidence="2" key="1">
    <citation type="submission" date="2022-02" db="EMBL/GenBank/DDBJ databases">
        <authorList>
            <person name="Henning P.M."/>
            <person name="McCubbin A.G."/>
            <person name="Shore J.S."/>
        </authorList>
    </citation>
    <scope>NUCLEOTIDE SEQUENCE</scope>
    <source>
        <strain evidence="2">F60SS</strain>
        <tissue evidence="2">Leaves</tissue>
    </source>
</reference>
<name>A0A9Q0JDY2_9ROSI</name>
<dbReference type="PANTHER" id="PTHR35985:SF1">
    <property type="entry name" value="OS07G0675200 PROTEIN"/>
    <property type="match status" value="1"/>
</dbReference>
<protein>
    <submittedName>
        <fullName evidence="2">Uncharacterized protein</fullName>
    </submittedName>
</protein>
<evidence type="ECO:0000313" key="2">
    <source>
        <dbReference type="EMBL" id="KAJ4839176.1"/>
    </source>
</evidence>
<feature type="compositionally biased region" description="Basic and acidic residues" evidence="1">
    <location>
        <begin position="128"/>
        <end position="149"/>
    </location>
</feature>
<evidence type="ECO:0000256" key="1">
    <source>
        <dbReference type="SAM" id="MobiDB-lite"/>
    </source>
</evidence>
<dbReference type="EMBL" id="JAKUCV010003387">
    <property type="protein sequence ID" value="KAJ4839176.1"/>
    <property type="molecule type" value="Genomic_DNA"/>
</dbReference>
<dbReference type="OrthoDB" id="779250at2759"/>
<dbReference type="PANTHER" id="PTHR35985">
    <property type="entry name" value="OS07G0675200 PROTEIN"/>
    <property type="match status" value="1"/>
</dbReference>
<dbReference type="Proteomes" id="UP001141552">
    <property type="component" value="Unassembled WGS sequence"/>
</dbReference>
<comment type="caution">
    <text evidence="2">The sequence shown here is derived from an EMBL/GenBank/DDBJ whole genome shotgun (WGS) entry which is preliminary data.</text>
</comment>
<feature type="compositionally biased region" description="Basic and acidic residues" evidence="1">
    <location>
        <begin position="53"/>
        <end position="69"/>
    </location>
</feature>
<gene>
    <name evidence="2" type="ORF">Tsubulata_032050</name>
</gene>
<evidence type="ECO:0000313" key="3">
    <source>
        <dbReference type="Proteomes" id="UP001141552"/>
    </source>
</evidence>
<sequence>MQRYSRLTTTATRSYQVLRRGFAAQTTHRVADPEVYSQREHEVQPANPSGDPEETKQKYEPDTTKRETGTEPGIEPGYTSSPKSPHGASPRLEHVSVNNPAEPFVQQRRKNSTLEKLKDVSCAGLDGWPKEGKGSSRDQGRDNESDKDYFKHHKASPLSEIKIADTRKPISRATDQQVKGNETVIGWRPEQLDTAEESLQRATRIYKENAMRGDPDSPHGRVLRTLRGEWF</sequence>
<dbReference type="AlphaFoldDB" id="A0A9Q0JDY2"/>
<accession>A0A9Q0JDY2</accession>